<keyword evidence="1" id="KW-1133">Transmembrane helix</keyword>
<name>A0A094PVN4_9ZZZZ</name>
<evidence type="ECO:0000313" key="3">
    <source>
        <dbReference type="EMBL" id="KGA15207.1"/>
    </source>
</evidence>
<evidence type="ECO:0000256" key="1">
    <source>
        <dbReference type="SAM" id="Phobius"/>
    </source>
</evidence>
<keyword evidence="1" id="KW-0472">Membrane</keyword>
<dbReference type="Pfam" id="PF13399">
    <property type="entry name" value="LytR_C"/>
    <property type="match status" value="1"/>
</dbReference>
<dbReference type="EMBL" id="JNSL01000121">
    <property type="protein sequence ID" value="KGA15207.1"/>
    <property type="molecule type" value="Genomic_DNA"/>
</dbReference>
<feature type="domain" description="LytR/CpsA/Psr regulator C-terminal" evidence="2">
    <location>
        <begin position="83"/>
        <end position="177"/>
    </location>
</feature>
<evidence type="ECO:0000259" key="2">
    <source>
        <dbReference type="Pfam" id="PF13399"/>
    </source>
</evidence>
<proteinExistence type="predicted"/>
<reference evidence="3" key="1">
    <citation type="submission" date="2014-06" db="EMBL/GenBank/DDBJ databases">
        <title>Key roles for freshwater Actinobacteria revealed by deep metagenomic sequencing.</title>
        <authorList>
            <person name="Ghai R."/>
            <person name="Mizuno C.M."/>
            <person name="Picazo A."/>
            <person name="Camacho A."/>
            <person name="Rodriguez-Valera F."/>
        </authorList>
    </citation>
    <scope>NUCLEOTIDE SEQUENCE</scope>
</reference>
<dbReference type="InterPro" id="IPR027381">
    <property type="entry name" value="LytR/CpsA/Psr_C"/>
</dbReference>
<gene>
    <name evidence="3" type="ORF">GM51_15425</name>
</gene>
<dbReference type="AlphaFoldDB" id="A0A094PVN4"/>
<sequence length="204" mass="19654">MSQQKPGARRPSLSSPSTGTLGAAVAVVALVLGFLILRDVRGDGGAATGPVGTADPSASVAPGVTVDPAAPTTLAPFSINGFKIQVANASGLAGSAGDMTTKLQDQGYVVQVAMNVAAGTAKRMKTGVFYLAGCEAASQNVAAVLGGNVEVAAMPQPIPVETGTVGEACILILLGTDLANKPLAGVVGGGSGAAATTTVAPAAG</sequence>
<dbReference type="Gene3D" id="3.30.70.2390">
    <property type="match status" value="1"/>
</dbReference>
<protein>
    <recommendedName>
        <fullName evidence="2">LytR/CpsA/Psr regulator C-terminal domain-containing protein</fullName>
    </recommendedName>
</protein>
<comment type="caution">
    <text evidence="3">The sequence shown here is derived from an EMBL/GenBank/DDBJ whole genome shotgun (WGS) entry which is preliminary data.</text>
</comment>
<keyword evidence="1" id="KW-0812">Transmembrane</keyword>
<organism evidence="3">
    <name type="scientific">freshwater metagenome</name>
    <dbReference type="NCBI Taxonomy" id="449393"/>
    <lineage>
        <taxon>unclassified sequences</taxon>
        <taxon>metagenomes</taxon>
        <taxon>ecological metagenomes</taxon>
    </lineage>
</organism>
<accession>A0A094PVN4</accession>
<feature type="transmembrane region" description="Helical" evidence="1">
    <location>
        <begin position="20"/>
        <end position="37"/>
    </location>
</feature>